<accession>A0ABV2JDT0</accession>
<proteinExistence type="predicted"/>
<keyword evidence="2" id="KW-1185">Reference proteome</keyword>
<reference evidence="1 2" key="1">
    <citation type="submission" date="2024-06" db="EMBL/GenBank/DDBJ databases">
        <title>Genomic Encyclopedia of Type Strains, Phase IV (KMG-IV): sequencing the most valuable type-strain genomes for metagenomic binning, comparative biology and taxonomic classification.</title>
        <authorList>
            <person name="Goeker M."/>
        </authorList>
    </citation>
    <scope>NUCLEOTIDE SEQUENCE [LARGE SCALE GENOMIC DNA]</scope>
    <source>
        <strain evidence="1 2">DSM 28302</strain>
    </source>
</reference>
<dbReference type="EMBL" id="JBEPLN010000006">
    <property type="protein sequence ID" value="MET3633917.1"/>
    <property type="molecule type" value="Genomic_DNA"/>
</dbReference>
<organism evidence="1 2">
    <name type="scientific">Streptococcus porcorum</name>
    <dbReference type="NCBI Taxonomy" id="701526"/>
    <lineage>
        <taxon>Bacteria</taxon>
        <taxon>Bacillati</taxon>
        <taxon>Bacillota</taxon>
        <taxon>Bacilli</taxon>
        <taxon>Lactobacillales</taxon>
        <taxon>Streptococcaceae</taxon>
        <taxon>Streptococcus</taxon>
    </lineage>
</organism>
<dbReference type="Proteomes" id="UP001549037">
    <property type="component" value="Unassembled WGS sequence"/>
</dbReference>
<comment type="caution">
    <text evidence="1">The sequence shown here is derived from an EMBL/GenBank/DDBJ whole genome shotgun (WGS) entry which is preliminary data.</text>
</comment>
<name>A0ABV2JDT0_9STRE</name>
<protein>
    <submittedName>
        <fullName evidence="1">Uncharacterized protein</fullName>
    </submittedName>
</protein>
<gene>
    <name evidence="1" type="ORF">ABID28_000552</name>
</gene>
<sequence>MTKPSVSTYKIDTDGFYQTKNKDKLKKLVFHFLIENGIMKAVIKQKPKGEYYDLYGKLPKMA</sequence>
<evidence type="ECO:0000313" key="1">
    <source>
        <dbReference type="EMBL" id="MET3633917.1"/>
    </source>
</evidence>
<evidence type="ECO:0000313" key="2">
    <source>
        <dbReference type="Proteomes" id="UP001549037"/>
    </source>
</evidence>